<dbReference type="EMBL" id="FZQB01000002">
    <property type="protein sequence ID" value="SNT71857.1"/>
    <property type="molecule type" value="Genomic_DNA"/>
</dbReference>
<organism evidence="2 3">
    <name type="scientific">Paracoccus seriniphilus</name>
    <dbReference type="NCBI Taxonomy" id="184748"/>
    <lineage>
        <taxon>Bacteria</taxon>
        <taxon>Pseudomonadati</taxon>
        <taxon>Pseudomonadota</taxon>
        <taxon>Alphaproteobacteria</taxon>
        <taxon>Rhodobacterales</taxon>
        <taxon>Paracoccaceae</taxon>
        <taxon>Paracoccus</taxon>
    </lineage>
</organism>
<dbReference type="AlphaFoldDB" id="A0A239PQ53"/>
<evidence type="ECO:0000256" key="1">
    <source>
        <dbReference type="SAM" id="MobiDB-lite"/>
    </source>
</evidence>
<evidence type="ECO:0000313" key="2">
    <source>
        <dbReference type="EMBL" id="SNT71857.1"/>
    </source>
</evidence>
<evidence type="ECO:0000313" key="3">
    <source>
        <dbReference type="Proteomes" id="UP000198307"/>
    </source>
</evidence>
<accession>A0A239PQ53</accession>
<gene>
    <name evidence="2" type="ORF">SAMN05444959_102375</name>
</gene>
<reference evidence="2 3" key="1">
    <citation type="submission" date="2017-07" db="EMBL/GenBank/DDBJ databases">
        <authorList>
            <person name="Sun Z.S."/>
            <person name="Albrecht U."/>
            <person name="Echele G."/>
            <person name="Lee C.C."/>
        </authorList>
    </citation>
    <scope>NUCLEOTIDE SEQUENCE [LARGE SCALE GENOMIC DNA]</scope>
    <source>
        <strain evidence="2 3">DSM 14827</strain>
    </source>
</reference>
<dbReference type="Proteomes" id="UP000198307">
    <property type="component" value="Unassembled WGS sequence"/>
</dbReference>
<feature type="region of interest" description="Disordered" evidence="1">
    <location>
        <begin position="1"/>
        <end position="33"/>
    </location>
</feature>
<keyword evidence="3" id="KW-1185">Reference proteome</keyword>
<protein>
    <submittedName>
        <fullName evidence="2">Uncharacterized protein</fullName>
    </submittedName>
</protein>
<name>A0A239PQ53_9RHOB</name>
<proteinExistence type="predicted"/>
<feature type="compositionally biased region" description="Basic and acidic residues" evidence="1">
    <location>
        <begin position="17"/>
        <end position="33"/>
    </location>
</feature>
<sequence length="81" mass="9506">MNWNGAKVFPASPKKPRAAEHHDRVTQSEAARQEGKDTLLPMCFSWFRANSFPLLVFQGYKRHNFRTIFDKRGIRTRQRTA</sequence>